<proteinExistence type="predicted"/>
<reference evidence="1 2" key="1">
    <citation type="submission" date="2019-09" db="EMBL/GenBank/DDBJ databases">
        <title>Parvibaculum sedimenti sp. nov., isolated from sediment.</title>
        <authorList>
            <person name="Wang Y."/>
        </authorList>
    </citation>
    <scope>NUCLEOTIDE SEQUENCE [LARGE SCALE GENOMIC DNA]</scope>
    <source>
        <strain evidence="1 2">HXT-9</strain>
    </source>
</reference>
<accession>A0A6N6VNN7</accession>
<dbReference type="RefSeq" id="WP_152214684.1">
    <property type="nucleotide sequence ID" value="NZ_WESC01000002.1"/>
</dbReference>
<dbReference type="EMBL" id="WESC01000002">
    <property type="protein sequence ID" value="KAB7742262.1"/>
    <property type="molecule type" value="Genomic_DNA"/>
</dbReference>
<organism evidence="1 2">
    <name type="scientific">Parvibaculum sedimenti</name>
    <dbReference type="NCBI Taxonomy" id="2608632"/>
    <lineage>
        <taxon>Bacteria</taxon>
        <taxon>Pseudomonadati</taxon>
        <taxon>Pseudomonadota</taxon>
        <taxon>Alphaproteobacteria</taxon>
        <taxon>Hyphomicrobiales</taxon>
        <taxon>Parvibaculaceae</taxon>
        <taxon>Parvibaculum</taxon>
    </lineage>
</organism>
<comment type="caution">
    <text evidence="1">The sequence shown here is derived from an EMBL/GenBank/DDBJ whole genome shotgun (WGS) entry which is preliminary data.</text>
</comment>
<evidence type="ECO:0000313" key="2">
    <source>
        <dbReference type="Proteomes" id="UP000468901"/>
    </source>
</evidence>
<evidence type="ECO:0000313" key="1">
    <source>
        <dbReference type="EMBL" id="KAB7742262.1"/>
    </source>
</evidence>
<sequence length="109" mass="12710">MFAVIYRWRVDEKDAEEFQRRWHEITVEIMTHHGGGGSRLHLAENGNWVAYARWPSKDHRNRAFAELLKKTTATPQREGMAVLIEETWLKIADDLLIPEADLPATFHKS</sequence>
<dbReference type="SUPFAM" id="SSF54909">
    <property type="entry name" value="Dimeric alpha+beta barrel"/>
    <property type="match status" value="1"/>
</dbReference>
<name>A0A6N6VNN7_9HYPH</name>
<gene>
    <name evidence="1" type="ORF">F2P47_03070</name>
</gene>
<dbReference type="Proteomes" id="UP000468901">
    <property type="component" value="Unassembled WGS sequence"/>
</dbReference>
<dbReference type="AlphaFoldDB" id="A0A6N6VNN7"/>
<keyword evidence="2" id="KW-1185">Reference proteome</keyword>
<protein>
    <submittedName>
        <fullName evidence="1">Uncharacterized protein</fullName>
    </submittedName>
</protein>
<dbReference type="Gene3D" id="3.30.70.100">
    <property type="match status" value="1"/>
</dbReference>
<dbReference type="InterPro" id="IPR011008">
    <property type="entry name" value="Dimeric_a/b-barrel"/>
</dbReference>